<evidence type="ECO:0000256" key="7">
    <source>
        <dbReference type="ARBA" id="ARBA00023002"/>
    </source>
</evidence>
<comment type="caution">
    <text evidence="11">The sequence shown here is derived from an EMBL/GenBank/DDBJ whole genome shotgun (WGS) entry which is preliminary data.</text>
</comment>
<dbReference type="InterPro" id="IPR016166">
    <property type="entry name" value="FAD-bd_PCMH"/>
</dbReference>
<feature type="chain" id="PRO_5046302323" description="FAD-binding PCMH-type domain-containing protein" evidence="9">
    <location>
        <begin position="26"/>
        <end position="539"/>
    </location>
</feature>
<dbReference type="PROSITE" id="PS51387">
    <property type="entry name" value="FAD_PCMH"/>
    <property type="match status" value="1"/>
</dbReference>
<keyword evidence="8" id="KW-0325">Glycoprotein</keyword>
<keyword evidence="3" id="KW-0285">Flavoprotein</keyword>
<comment type="cofactor">
    <cofactor evidence="1">
        <name>FAD</name>
        <dbReference type="ChEBI" id="CHEBI:57692"/>
    </cofactor>
</comment>
<dbReference type="InterPro" id="IPR006094">
    <property type="entry name" value="Oxid_FAD_bind_N"/>
</dbReference>
<dbReference type="PANTHER" id="PTHR32448">
    <property type="entry name" value="OS08G0158400 PROTEIN"/>
    <property type="match status" value="1"/>
</dbReference>
<evidence type="ECO:0000313" key="11">
    <source>
        <dbReference type="EMBL" id="KAK8992176.1"/>
    </source>
</evidence>
<evidence type="ECO:0000256" key="3">
    <source>
        <dbReference type="ARBA" id="ARBA00022630"/>
    </source>
</evidence>
<dbReference type="InterPro" id="IPR036318">
    <property type="entry name" value="FAD-bd_PCMH-like_sf"/>
</dbReference>
<dbReference type="InterPro" id="IPR012951">
    <property type="entry name" value="BBE"/>
</dbReference>
<feature type="signal peptide" evidence="9">
    <location>
        <begin position="1"/>
        <end position="25"/>
    </location>
</feature>
<keyword evidence="7" id="KW-0560">Oxidoreductase</keyword>
<keyword evidence="12" id="KW-1185">Reference proteome</keyword>
<dbReference type="InterPro" id="IPR016169">
    <property type="entry name" value="FAD-bd_PCMH_sub2"/>
</dbReference>
<dbReference type="Gene3D" id="3.40.462.20">
    <property type="match status" value="1"/>
</dbReference>
<keyword evidence="4 9" id="KW-0732">Signal</keyword>
<dbReference type="Gene3D" id="3.30.465.10">
    <property type="match status" value="1"/>
</dbReference>
<keyword evidence="5" id="KW-0547">Nucleotide-binding</keyword>
<evidence type="ECO:0000256" key="8">
    <source>
        <dbReference type="ARBA" id="ARBA00023180"/>
    </source>
</evidence>
<dbReference type="SUPFAM" id="SSF56176">
    <property type="entry name" value="FAD-binding/transporter-associated domain-like"/>
    <property type="match status" value="1"/>
</dbReference>
<gene>
    <name evidence="11" type="ORF">V6N11_048271</name>
</gene>
<dbReference type="Proteomes" id="UP001396334">
    <property type="component" value="Unassembled WGS sequence"/>
</dbReference>
<evidence type="ECO:0000259" key="10">
    <source>
        <dbReference type="PROSITE" id="PS51387"/>
    </source>
</evidence>
<keyword evidence="6" id="KW-0274">FAD</keyword>
<comment type="similarity">
    <text evidence="2">Belongs to the oxygen-dependent FAD-linked oxidoreductase family.</text>
</comment>
<proteinExistence type="inferred from homology"/>
<evidence type="ECO:0000256" key="1">
    <source>
        <dbReference type="ARBA" id="ARBA00001974"/>
    </source>
</evidence>
<evidence type="ECO:0000256" key="6">
    <source>
        <dbReference type="ARBA" id="ARBA00022827"/>
    </source>
</evidence>
<name>A0ABR2PVD2_9ROSI</name>
<evidence type="ECO:0000256" key="9">
    <source>
        <dbReference type="SAM" id="SignalP"/>
    </source>
</evidence>
<accession>A0ABR2PVD2</accession>
<evidence type="ECO:0000256" key="5">
    <source>
        <dbReference type="ARBA" id="ARBA00022741"/>
    </source>
</evidence>
<feature type="domain" description="FAD-binding PCMH-type" evidence="10">
    <location>
        <begin position="76"/>
        <end position="250"/>
    </location>
</feature>
<evidence type="ECO:0000256" key="2">
    <source>
        <dbReference type="ARBA" id="ARBA00005466"/>
    </source>
</evidence>
<dbReference type="Pfam" id="PF01565">
    <property type="entry name" value="FAD_binding_4"/>
    <property type="match status" value="1"/>
</dbReference>
<organism evidence="11 12">
    <name type="scientific">Hibiscus sabdariffa</name>
    <name type="common">roselle</name>
    <dbReference type="NCBI Taxonomy" id="183260"/>
    <lineage>
        <taxon>Eukaryota</taxon>
        <taxon>Viridiplantae</taxon>
        <taxon>Streptophyta</taxon>
        <taxon>Embryophyta</taxon>
        <taxon>Tracheophyta</taxon>
        <taxon>Spermatophyta</taxon>
        <taxon>Magnoliopsida</taxon>
        <taxon>eudicotyledons</taxon>
        <taxon>Gunneridae</taxon>
        <taxon>Pentapetalae</taxon>
        <taxon>rosids</taxon>
        <taxon>malvids</taxon>
        <taxon>Malvales</taxon>
        <taxon>Malvaceae</taxon>
        <taxon>Malvoideae</taxon>
        <taxon>Hibiscus</taxon>
    </lineage>
</organism>
<protein>
    <recommendedName>
        <fullName evidence="10">FAD-binding PCMH-type domain-containing protein</fullName>
    </recommendedName>
</protein>
<sequence>MSLSKSLFGSVFFALVFFSFSLSWAASDPARHSLLQCLSESIGSPDVSAIVVSNTNPNFTSVLGARIHNSRFNRSSTPKPAIIITPFEESHVSAAVICSQKLGFQLRTRSGGHDYEGLSYVSDQPFFMLDMYNLHSVSIDMADESAWVQAGATLGELYYNIWQKSNVHGFPAGVCPTVGVGGHISGGGYGTLIRKYGVSTDHLVDAKIVDANGKILDRKGMGEDLFWAIRGGGGGSFGVILAYKIKLVRVPETVTVFRVERSLEDNATEVAFKWQTVAATTDSNLFMRMLLQPNTKNNQATVKVSILGLFLGDADGVVTLLNKDFPELGLRKNKCTEMRWIDSVLWWAEFDLGTPPIVLQYRNNKDTSFLKRKSDYVQTPIPRDGLESLWKKMSENGKVGLACNAYGGIMNKIKETETAFPHRAGNLYKIQYWVNWYEPDNEADVTYTNQAKAVHEFMTRFVSNNPRRAYLNYRDIDIGTTKTWSYEEGKAYGVSYFHGNYERLVDVKTKVDPNNFFRYEQSIPPRSANINIYDISVYK</sequence>
<evidence type="ECO:0000313" key="12">
    <source>
        <dbReference type="Proteomes" id="UP001396334"/>
    </source>
</evidence>
<dbReference type="Gene3D" id="3.30.43.10">
    <property type="entry name" value="Uridine Diphospho-n-acetylenolpyruvylglucosamine Reductase, domain 2"/>
    <property type="match status" value="1"/>
</dbReference>
<dbReference type="Pfam" id="PF08031">
    <property type="entry name" value="BBE"/>
    <property type="match status" value="1"/>
</dbReference>
<dbReference type="EMBL" id="JBBPBN010000050">
    <property type="protein sequence ID" value="KAK8992176.1"/>
    <property type="molecule type" value="Genomic_DNA"/>
</dbReference>
<evidence type="ECO:0000256" key="4">
    <source>
        <dbReference type="ARBA" id="ARBA00022729"/>
    </source>
</evidence>
<reference evidence="11 12" key="1">
    <citation type="journal article" date="2024" name="G3 (Bethesda)">
        <title>Genome assembly of Hibiscus sabdariffa L. provides insights into metabolisms of medicinal natural products.</title>
        <authorList>
            <person name="Kim T."/>
        </authorList>
    </citation>
    <scope>NUCLEOTIDE SEQUENCE [LARGE SCALE GENOMIC DNA]</scope>
    <source>
        <strain evidence="11">TK-2024</strain>
        <tissue evidence="11">Old leaves</tissue>
    </source>
</reference>
<dbReference type="InterPro" id="IPR016167">
    <property type="entry name" value="FAD-bd_PCMH_sub1"/>
</dbReference>